<evidence type="ECO:0000259" key="5">
    <source>
        <dbReference type="SMART" id="SM00797"/>
    </source>
</evidence>
<evidence type="ECO:0000313" key="7">
    <source>
        <dbReference type="Proteomes" id="UP000671399"/>
    </source>
</evidence>
<evidence type="ECO:0000256" key="1">
    <source>
        <dbReference type="ARBA" id="ARBA00022741"/>
    </source>
</evidence>
<evidence type="ECO:0000256" key="4">
    <source>
        <dbReference type="SAM" id="MobiDB-lite"/>
    </source>
</evidence>
<dbReference type="NCBIfam" id="TIGR00724">
    <property type="entry name" value="urea_amlyse_rel"/>
    <property type="match status" value="1"/>
</dbReference>
<accession>A0ABS3V1U0</accession>
<feature type="region of interest" description="Disordered" evidence="4">
    <location>
        <begin position="163"/>
        <end position="187"/>
    </location>
</feature>
<keyword evidence="3" id="KW-0067">ATP-binding</keyword>
<dbReference type="InterPro" id="IPR029000">
    <property type="entry name" value="Cyclophilin-like_dom_sf"/>
</dbReference>
<gene>
    <name evidence="6" type="ORF">JQN83_01945</name>
</gene>
<name>A0ABS3V1U0_9ACTN</name>
<dbReference type="EMBL" id="JAGFWR010000001">
    <property type="protein sequence ID" value="MBO4159575.1"/>
    <property type="molecule type" value="Genomic_DNA"/>
</dbReference>
<dbReference type="PANTHER" id="PTHR43309">
    <property type="entry name" value="5-OXOPROLINASE SUBUNIT C"/>
    <property type="match status" value="1"/>
</dbReference>
<evidence type="ECO:0000256" key="2">
    <source>
        <dbReference type="ARBA" id="ARBA00022801"/>
    </source>
</evidence>
<dbReference type="InterPro" id="IPR003778">
    <property type="entry name" value="CT_A_B"/>
</dbReference>
<feature type="region of interest" description="Disordered" evidence="4">
    <location>
        <begin position="1"/>
        <end position="35"/>
    </location>
</feature>
<dbReference type="Gene3D" id="2.40.100.10">
    <property type="entry name" value="Cyclophilin-like"/>
    <property type="match status" value="1"/>
</dbReference>
<protein>
    <submittedName>
        <fullName evidence="6">Biotin-dependent carboxyltransferase family protein</fullName>
    </submittedName>
</protein>
<dbReference type="Proteomes" id="UP000671399">
    <property type="component" value="Unassembled WGS sequence"/>
</dbReference>
<organism evidence="6 7">
    <name type="scientific">Micromonospora antibiotica</name>
    <dbReference type="NCBI Taxonomy" id="2807623"/>
    <lineage>
        <taxon>Bacteria</taxon>
        <taxon>Bacillati</taxon>
        <taxon>Actinomycetota</taxon>
        <taxon>Actinomycetes</taxon>
        <taxon>Micromonosporales</taxon>
        <taxon>Micromonosporaceae</taxon>
        <taxon>Micromonospora</taxon>
    </lineage>
</organism>
<keyword evidence="2" id="KW-0378">Hydrolase</keyword>
<dbReference type="InterPro" id="IPR052708">
    <property type="entry name" value="PxpC"/>
</dbReference>
<proteinExistence type="predicted"/>
<comment type="caution">
    <text evidence="6">The sequence shown here is derived from an EMBL/GenBank/DDBJ whole genome shotgun (WGS) entry which is preliminary data.</text>
</comment>
<keyword evidence="7" id="KW-1185">Reference proteome</keyword>
<dbReference type="PANTHER" id="PTHR43309:SF3">
    <property type="entry name" value="5-OXOPROLINASE SUBUNIT C"/>
    <property type="match status" value="1"/>
</dbReference>
<sequence length="315" mass="32033">MAAGGADHAHPLRRGRRPTGHPHPRHPGPAGDPVIEVRRAGPRTTVQDLGRPGWAHLGVPRSGALDPAALALANRLVGNPADAAGLELTLGGGELRLTRAGTVAVTGADVEIRVDGRPGDVGRPLAVPAGAVLRIGSPRHGLRNWLAVDGGIAVDPVLGSRSTDTLSGLGPPPVGDGDRLPLGPPAGPPAPVDFTVGRPVPDELWLTLRPGPRADWFTADALASLLGTAYTVSPVSDRIGARLVGAALPRAVAGELPSEGVVLGAVQVPADGQPLIFLADHPTTGGYPVIGVVDDVTGLAQARPGTTVRFHGPQR</sequence>
<dbReference type="SMART" id="SM00797">
    <property type="entry name" value="AHS2"/>
    <property type="match status" value="1"/>
</dbReference>
<dbReference type="Pfam" id="PF02626">
    <property type="entry name" value="CT_A_B"/>
    <property type="match status" value="1"/>
</dbReference>
<feature type="domain" description="Carboxyltransferase" evidence="5">
    <location>
        <begin position="56"/>
        <end position="315"/>
    </location>
</feature>
<evidence type="ECO:0000313" key="6">
    <source>
        <dbReference type="EMBL" id="MBO4159575.1"/>
    </source>
</evidence>
<feature type="compositionally biased region" description="Basic residues" evidence="4">
    <location>
        <begin position="11"/>
        <end position="26"/>
    </location>
</feature>
<reference evidence="6 7" key="1">
    <citation type="submission" date="2021-03" db="EMBL/GenBank/DDBJ databases">
        <authorList>
            <person name="Lee D.-H."/>
        </authorList>
    </citation>
    <scope>NUCLEOTIDE SEQUENCE [LARGE SCALE GENOMIC DNA]</scope>
    <source>
        <strain evidence="6 7">MMS20-R2-23</strain>
    </source>
</reference>
<dbReference type="SUPFAM" id="SSF50891">
    <property type="entry name" value="Cyclophilin-like"/>
    <property type="match status" value="1"/>
</dbReference>
<keyword evidence="1" id="KW-0547">Nucleotide-binding</keyword>
<evidence type="ECO:0000256" key="3">
    <source>
        <dbReference type="ARBA" id="ARBA00022840"/>
    </source>
</evidence>